<dbReference type="InterPro" id="IPR036390">
    <property type="entry name" value="WH_DNA-bd_sf"/>
</dbReference>
<keyword evidence="2" id="KW-0238">DNA-binding</keyword>
<dbReference type="EMBL" id="CP101497">
    <property type="protein sequence ID" value="UTT61962.1"/>
    <property type="molecule type" value="Genomic_DNA"/>
</dbReference>
<dbReference type="PROSITE" id="PS50995">
    <property type="entry name" value="HTH_MARR_2"/>
    <property type="match status" value="1"/>
</dbReference>
<dbReference type="SMART" id="SM00347">
    <property type="entry name" value="HTH_MARR"/>
    <property type="match status" value="1"/>
</dbReference>
<organism evidence="5 6">
    <name type="scientific">Microcella humidisoli</name>
    <dbReference type="NCBI Taxonomy" id="2963406"/>
    <lineage>
        <taxon>Bacteria</taxon>
        <taxon>Bacillati</taxon>
        <taxon>Actinomycetota</taxon>
        <taxon>Actinomycetes</taxon>
        <taxon>Micrococcales</taxon>
        <taxon>Microbacteriaceae</taxon>
        <taxon>Microcella</taxon>
    </lineage>
</organism>
<evidence type="ECO:0000313" key="5">
    <source>
        <dbReference type="EMBL" id="UTT61962.1"/>
    </source>
</evidence>
<dbReference type="InterPro" id="IPR036388">
    <property type="entry name" value="WH-like_DNA-bd_sf"/>
</dbReference>
<evidence type="ECO:0000259" key="4">
    <source>
        <dbReference type="PROSITE" id="PS50995"/>
    </source>
</evidence>
<dbReference type="PANTHER" id="PTHR33164:SF64">
    <property type="entry name" value="TRANSCRIPTIONAL REGULATOR SLYA"/>
    <property type="match status" value="1"/>
</dbReference>
<keyword evidence="3" id="KW-0804">Transcription</keyword>
<keyword evidence="6" id="KW-1185">Reference proteome</keyword>
<evidence type="ECO:0000256" key="3">
    <source>
        <dbReference type="ARBA" id="ARBA00023163"/>
    </source>
</evidence>
<name>A0ABY5FUH1_9MICO</name>
<dbReference type="InterPro" id="IPR000835">
    <property type="entry name" value="HTH_MarR-typ"/>
</dbReference>
<dbReference type="SUPFAM" id="SSF46785">
    <property type="entry name" value="Winged helix' DNA-binding domain"/>
    <property type="match status" value="1"/>
</dbReference>
<dbReference type="Proteomes" id="UP001060039">
    <property type="component" value="Chromosome"/>
</dbReference>
<keyword evidence="1" id="KW-0805">Transcription regulation</keyword>
<evidence type="ECO:0000313" key="6">
    <source>
        <dbReference type="Proteomes" id="UP001060039"/>
    </source>
</evidence>
<evidence type="ECO:0000256" key="2">
    <source>
        <dbReference type="ARBA" id="ARBA00023125"/>
    </source>
</evidence>
<feature type="domain" description="HTH marR-type" evidence="4">
    <location>
        <begin position="11"/>
        <end position="141"/>
    </location>
</feature>
<gene>
    <name evidence="5" type="ORF">NNL39_09810</name>
</gene>
<proteinExistence type="predicted"/>
<protein>
    <submittedName>
        <fullName evidence="5">MarR family winged helix-turn-helix transcriptional regulator</fullName>
    </submittedName>
</protein>
<reference evidence="5" key="1">
    <citation type="submission" date="2022-07" db="EMBL/GenBank/DDBJ databases">
        <title>Taxonomic analysis of Microcella humidisoli nov. sp., isolated from riverside soil.</title>
        <authorList>
            <person name="Molina K.M."/>
            <person name="Kim S.B."/>
        </authorList>
    </citation>
    <scope>NUCLEOTIDE SEQUENCE</scope>
    <source>
        <strain evidence="5">MMS21-STM10</strain>
    </source>
</reference>
<dbReference type="Pfam" id="PF12802">
    <property type="entry name" value="MarR_2"/>
    <property type="match status" value="1"/>
</dbReference>
<dbReference type="InterPro" id="IPR039422">
    <property type="entry name" value="MarR/SlyA-like"/>
</dbReference>
<dbReference type="Gene3D" id="1.10.10.10">
    <property type="entry name" value="Winged helix-like DNA-binding domain superfamily/Winged helix DNA-binding domain"/>
    <property type="match status" value="1"/>
</dbReference>
<dbReference type="PANTHER" id="PTHR33164">
    <property type="entry name" value="TRANSCRIPTIONAL REGULATOR, MARR FAMILY"/>
    <property type="match status" value="1"/>
</dbReference>
<accession>A0ABY5FUH1</accession>
<dbReference type="RefSeq" id="WP_255159103.1">
    <property type="nucleotide sequence ID" value="NZ_CP101497.1"/>
</dbReference>
<evidence type="ECO:0000256" key="1">
    <source>
        <dbReference type="ARBA" id="ARBA00023015"/>
    </source>
</evidence>
<sequence length="143" mass="15024">MPPEDDHGVEALELWLAARALSSRLESRLDAQLRAHSGFSAATYAVLCALRRPDDAISQQAVADGLGLDKSSVSRRIKEAAALGLVTVEPSTSSRRENAVSITAAGIAAIDLGDRLLAELARGIDAAEARGLAAALHRQFVDP</sequence>